<evidence type="ECO:0000256" key="7">
    <source>
        <dbReference type="ARBA" id="ARBA00022723"/>
    </source>
</evidence>
<evidence type="ECO:0000259" key="16">
    <source>
        <dbReference type="Pfam" id="PF24995"/>
    </source>
</evidence>
<dbReference type="GO" id="GO:0005634">
    <property type="term" value="C:nucleus"/>
    <property type="evidence" value="ECO:0007669"/>
    <property type="project" value="TreeGrafter"/>
</dbReference>
<dbReference type="InterPro" id="IPR026610">
    <property type="entry name" value="Hen1"/>
</dbReference>
<evidence type="ECO:0000256" key="4">
    <source>
        <dbReference type="ARBA" id="ARBA00022603"/>
    </source>
</evidence>
<dbReference type="GO" id="GO:0090486">
    <property type="term" value="F:small RNA 2'-O-methyltransferase activity"/>
    <property type="evidence" value="ECO:0007669"/>
    <property type="project" value="UniProtKB-EC"/>
</dbReference>
<dbReference type="Pfam" id="PF21224">
    <property type="entry name" value="Hen1_LCD"/>
    <property type="match status" value="1"/>
</dbReference>
<reference evidence="17" key="1">
    <citation type="submission" date="2019-10" db="EMBL/GenBank/DDBJ databases">
        <authorList>
            <person name="Zhang R."/>
            <person name="Pan Y."/>
            <person name="Wang J."/>
            <person name="Ma R."/>
            <person name="Yu S."/>
        </authorList>
    </citation>
    <scope>NUCLEOTIDE SEQUENCE</scope>
    <source>
        <strain evidence="17">LA-IB0</strain>
        <tissue evidence="17">Leaf</tissue>
    </source>
</reference>
<dbReference type="InterPro" id="IPR046357">
    <property type="entry name" value="PPIase_dom_sf"/>
</dbReference>
<dbReference type="Gene3D" id="3.30.160.20">
    <property type="match status" value="1"/>
</dbReference>
<dbReference type="Gene3D" id="3.40.50.150">
    <property type="entry name" value="Vaccinia Virus protein VP39"/>
    <property type="match status" value="2"/>
</dbReference>
<evidence type="ECO:0000256" key="11">
    <source>
        <dbReference type="ARBA" id="ARBA00035025"/>
    </source>
</evidence>
<evidence type="ECO:0000256" key="13">
    <source>
        <dbReference type="SAM" id="MobiDB-lite"/>
    </source>
</evidence>
<gene>
    <name evidence="17" type="ORF">BUALT_Bualt18G0130400</name>
</gene>
<dbReference type="PANTHER" id="PTHR21404:SF3">
    <property type="entry name" value="SMALL RNA 2'-O-METHYLTRANSFERASE"/>
    <property type="match status" value="1"/>
</dbReference>
<feature type="compositionally biased region" description="Polar residues" evidence="13">
    <location>
        <begin position="1"/>
        <end position="18"/>
    </location>
</feature>
<keyword evidence="5" id="KW-0808">Transferase</keyword>
<dbReference type="EC" id="2.1.1.386" evidence="11"/>
<dbReference type="AlphaFoldDB" id="A0AAV6W571"/>
<feature type="domain" description="HEN1 double-stranded RNA binding" evidence="14">
    <location>
        <begin position="362"/>
        <end position="490"/>
    </location>
</feature>
<comment type="caution">
    <text evidence="17">The sequence shown here is derived from an EMBL/GenBank/DDBJ whole genome shotgun (WGS) entry which is preliminary data.</text>
</comment>
<dbReference type="GO" id="GO:0046872">
    <property type="term" value="F:metal ion binding"/>
    <property type="evidence" value="ECO:0007669"/>
    <property type="project" value="UniProtKB-KW"/>
</dbReference>
<keyword evidence="10" id="KW-0943">RNA-mediated gene silencing</keyword>
<evidence type="ECO:0000256" key="8">
    <source>
        <dbReference type="ARBA" id="ARBA00022842"/>
    </source>
</evidence>
<dbReference type="SUPFAM" id="SSF54534">
    <property type="entry name" value="FKBP-like"/>
    <property type="match status" value="1"/>
</dbReference>
<evidence type="ECO:0000313" key="18">
    <source>
        <dbReference type="Proteomes" id="UP000826271"/>
    </source>
</evidence>
<feature type="domain" description="dsRNA binding" evidence="16">
    <location>
        <begin position="24"/>
        <end position="94"/>
    </location>
</feature>
<keyword evidence="6" id="KW-0949">S-adenosyl-L-methionine</keyword>
<comment type="similarity">
    <text evidence="2">Belongs to the methyltransferase superfamily. HEN1 family.</text>
</comment>
<feature type="domain" description="Small RNA 2'-O-methyltransferase Hen1 La-motif C-terminal" evidence="15">
    <location>
        <begin position="228"/>
        <end position="360"/>
    </location>
</feature>
<evidence type="ECO:0000256" key="12">
    <source>
        <dbReference type="ARBA" id="ARBA00048418"/>
    </source>
</evidence>
<dbReference type="Pfam" id="PF24995">
    <property type="entry name" value="DSRM_2"/>
    <property type="match status" value="1"/>
</dbReference>
<dbReference type="EMBL" id="WHWC01000018">
    <property type="protein sequence ID" value="KAG8365669.1"/>
    <property type="molecule type" value="Genomic_DNA"/>
</dbReference>
<evidence type="ECO:0000256" key="2">
    <source>
        <dbReference type="ARBA" id="ARBA00009026"/>
    </source>
</evidence>
<dbReference type="GO" id="GO:0003723">
    <property type="term" value="F:RNA binding"/>
    <property type="evidence" value="ECO:0007669"/>
    <property type="project" value="UniProtKB-KW"/>
</dbReference>
<proteinExistence type="inferred from homology"/>
<evidence type="ECO:0000256" key="3">
    <source>
        <dbReference type="ARBA" id="ARBA00021330"/>
    </source>
</evidence>
<keyword evidence="8" id="KW-0460">Magnesium</keyword>
<evidence type="ECO:0000259" key="15">
    <source>
        <dbReference type="Pfam" id="PF18441"/>
    </source>
</evidence>
<dbReference type="Pfam" id="PF18441">
    <property type="entry name" value="Hen1_Lam_C"/>
    <property type="match status" value="1"/>
</dbReference>
<evidence type="ECO:0000256" key="6">
    <source>
        <dbReference type="ARBA" id="ARBA00022691"/>
    </source>
</evidence>
<keyword evidence="7" id="KW-0479">Metal-binding</keyword>
<feature type="region of interest" description="Disordered" evidence="13">
    <location>
        <begin position="1"/>
        <end position="20"/>
    </location>
</feature>
<dbReference type="PANTHER" id="PTHR21404">
    <property type="entry name" value="HEN1"/>
    <property type="match status" value="1"/>
</dbReference>
<evidence type="ECO:0000256" key="9">
    <source>
        <dbReference type="ARBA" id="ARBA00022884"/>
    </source>
</evidence>
<sequence length="872" mass="97173">MTETGSSMGNPTKKSSMTPKAIIHQRFGDKACYKVEEVQDSDQNGCPGLAIPQKGPCLFRCTLQLPETIVVSDTCRRKKDAEQSAAEKAIEKLGIRQKEYNPSTEEAWNDLAGRIGFLFANEFLSTLQPLSGHFRAALRREGHFNGCIPVSVIAVYDAKIINICKYINPAAEANSLLVMSLFLRAAAKLTDLVLIPDGQLSLQRRNPYPPEIKSSINHESDLLGSIPMEVIYIPASQEKSVKSVTLNITATGYYLDAIARELGLTEASDVLISRTIGKASSEMRIYFSAPKQQMFDHLSEPQAKQVSHFEGPLNARASYFSGQEVYGDAILASVGYTWKSTDLFHEVVSLRTYYRLLVNKIPSGVYKISREAILAAKLPLAFTTKSNWRGSFPRDILCTFCRSHHLSEPVFSTQSNSLDSSLDLPGSRKKLKVTQSGKEEKAGAFNCEIKIYSKSKELILQCSPQESHRKQIDAIQSAALRILSWLNIFFEKKDTSSENLSLLAEKRDIHFTPPYFFKEFALCHSMHKFGSTNTEEHEPSLIDLGGQNSGVTPSNGSLACISYTVSLFREGDCMKEHIESCEEFEFEMGNEAVLPHLEAAVAQMAVGQFAYFRIELPPTELIFAAAGDSEAVLSLLSSGSCKLEYSITLLQVTEPLEERMEQAQFSPPLSKQRVEFAVQRIKESSASSLVDFGCGSGSLLDSLLLYPTSLEKIVGVDISLKALARAAKVIEHMEEEDARLFGDVVLSSFCPKILIVSTPNYEYNVILQRSTPQGQEEDPDEKNQTQSCKFRNHDHKFEWTRAQFERWASDLAARHNYGVEFSGVGGEADVEPGFASQIAIFRRREDNGTDMETANQYGTIWEWSREDFPSKE</sequence>
<keyword evidence="9" id="KW-0694">RNA-binding</keyword>
<dbReference type="InterPro" id="IPR040813">
    <property type="entry name" value="Hen1_Lam_C"/>
</dbReference>
<dbReference type="InterPro" id="IPR056755">
    <property type="entry name" value="DSRM_2"/>
</dbReference>
<organism evidence="17 18">
    <name type="scientific">Buddleja alternifolia</name>
    <dbReference type="NCBI Taxonomy" id="168488"/>
    <lineage>
        <taxon>Eukaryota</taxon>
        <taxon>Viridiplantae</taxon>
        <taxon>Streptophyta</taxon>
        <taxon>Embryophyta</taxon>
        <taxon>Tracheophyta</taxon>
        <taxon>Spermatophyta</taxon>
        <taxon>Magnoliopsida</taxon>
        <taxon>eudicotyledons</taxon>
        <taxon>Gunneridae</taxon>
        <taxon>Pentapetalae</taxon>
        <taxon>asterids</taxon>
        <taxon>lamiids</taxon>
        <taxon>Lamiales</taxon>
        <taxon>Scrophulariaceae</taxon>
        <taxon>Buddlejeae</taxon>
        <taxon>Buddleja</taxon>
    </lineage>
</organism>
<evidence type="ECO:0000256" key="5">
    <source>
        <dbReference type="ARBA" id="ARBA00022679"/>
    </source>
</evidence>
<evidence type="ECO:0000259" key="14">
    <source>
        <dbReference type="Pfam" id="PF17842"/>
    </source>
</evidence>
<dbReference type="GO" id="GO:0003755">
    <property type="term" value="F:peptidyl-prolyl cis-trans isomerase activity"/>
    <property type="evidence" value="ECO:0007669"/>
    <property type="project" value="InterPro"/>
</dbReference>
<name>A0AAV6W571_9LAMI</name>
<dbReference type="InterPro" id="IPR040870">
    <property type="entry name" value="HEN1_dsRBD2"/>
</dbReference>
<evidence type="ECO:0000256" key="1">
    <source>
        <dbReference type="ARBA" id="ARBA00001946"/>
    </source>
</evidence>
<dbReference type="Proteomes" id="UP000826271">
    <property type="component" value="Unassembled WGS sequence"/>
</dbReference>
<dbReference type="GO" id="GO:0001510">
    <property type="term" value="P:RNA methylation"/>
    <property type="evidence" value="ECO:0007669"/>
    <property type="project" value="InterPro"/>
</dbReference>
<dbReference type="InterPro" id="IPR029063">
    <property type="entry name" value="SAM-dependent_MTases_sf"/>
</dbReference>
<evidence type="ECO:0000256" key="10">
    <source>
        <dbReference type="ARBA" id="ARBA00023158"/>
    </source>
</evidence>
<dbReference type="GO" id="GO:0005737">
    <property type="term" value="C:cytoplasm"/>
    <property type="evidence" value="ECO:0007669"/>
    <property type="project" value="TreeGrafter"/>
</dbReference>
<accession>A0AAV6W571</accession>
<dbReference type="Pfam" id="PF17842">
    <property type="entry name" value="dsRBD2"/>
    <property type="match status" value="1"/>
</dbReference>
<keyword evidence="18" id="KW-1185">Reference proteome</keyword>
<protein>
    <recommendedName>
        <fullName evidence="3">Small RNA 2'-O-methyltransferase</fullName>
        <ecNumber evidence="11">2.1.1.386</ecNumber>
    </recommendedName>
</protein>
<dbReference type="GO" id="GO:0030422">
    <property type="term" value="P:siRNA processing"/>
    <property type="evidence" value="ECO:0007669"/>
    <property type="project" value="TreeGrafter"/>
</dbReference>
<keyword evidence="4" id="KW-0489">Methyltransferase</keyword>
<dbReference type="Gene3D" id="3.10.50.40">
    <property type="match status" value="1"/>
</dbReference>
<dbReference type="SUPFAM" id="SSF53335">
    <property type="entry name" value="S-adenosyl-L-methionine-dependent methyltransferases"/>
    <property type="match status" value="1"/>
</dbReference>
<dbReference type="SUPFAM" id="SSF54768">
    <property type="entry name" value="dsRNA-binding domain-like"/>
    <property type="match status" value="1"/>
</dbReference>
<comment type="catalytic activity">
    <reaction evidence="12">
        <text>small RNA 3'-end nucleotide + S-adenosyl-L-methionine = small RNA 3'-end 2'-O-methylnucleotide + S-adenosyl-L-homocysteine + H(+)</text>
        <dbReference type="Rhea" id="RHEA:37887"/>
        <dbReference type="Rhea" id="RHEA-COMP:10415"/>
        <dbReference type="Rhea" id="RHEA-COMP:10416"/>
        <dbReference type="ChEBI" id="CHEBI:15378"/>
        <dbReference type="ChEBI" id="CHEBI:57856"/>
        <dbReference type="ChEBI" id="CHEBI:59789"/>
        <dbReference type="ChEBI" id="CHEBI:74896"/>
        <dbReference type="ChEBI" id="CHEBI:74898"/>
        <dbReference type="EC" id="2.1.1.386"/>
    </reaction>
</comment>
<comment type="cofactor">
    <cofactor evidence="1">
        <name>Mg(2+)</name>
        <dbReference type="ChEBI" id="CHEBI:18420"/>
    </cofactor>
</comment>
<evidence type="ECO:0000313" key="17">
    <source>
        <dbReference type="EMBL" id="KAG8365669.1"/>
    </source>
</evidence>